<dbReference type="PANTHER" id="PTHR31286">
    <property type="entry name" value="GLYCINE-RICH CELL WALL STRUCTURAL PROTEIN 1.8-LIKE"/>
    <property type="match status" value="1"/>
</dbReference>
<evidence type="ECO:0000313" key="1">
    <source>
        <dbReference type="EMBL" id="KAK4284025.1"/>
    </source>
</evidence>
<reference evidence="1" key="1">
    <citation type="submission" date="2023-10" db="EMBL/GenBank/DDBJ databases">
        <title>Chromosome-level genome of the transformable northern wattle, Acacia crassicarpa.</title>
        <authorList>
            <person name="Massaro I."/>
            <person name="Sinha N.R."/>
            <person name="Poethig S."/>
            <person name="Leichty A.R."/>
        </authorList>
    </citation>
    <scope>NUCLEOTIDE SEQUENCE</scope>
    <source>
        <strain evidence="1">Acra3RX</strain>
        <tissue evidence="1">Leaf</tissue>
    </source>
</reference>
<evidence type="ECO:0000313" key="2">
    <source>
        <dbReference type="Proteomes" id="UP001293593"/>
    </source>
</evidence>
<evidence type="ECO:0008006" key="3">
    <source>
        <dbReference type="Google" id="ProtNLM"/>
    </source>
</evidence>
<dbReference type="PANTHER" id="PTHR31286:SF178">
    <property type="entry name" value="DUF4283 DOMAIN-CONTAINING PROTEIN"/>
    <property type="match status" value="1"/>
</dbReference>
<accession>A0AAE1N610</accession>
<gene>
    <name evidence="1" type="ORF">QN277_000913</name>
</gene>
<dbReference type="EMBL" id="JAWXYG010000001">
    <property type="protein sequence ID" value="KAK4284025.1"/>
    <property type="molecule type" value="Genomic_DNA"/>
</dbReference>
<name>A0AAE1N610_9FABA</name>
<comment type="caution">
    <text evidence="1">The sequence shown here is derived from an EMBL/GenBank/DDBJ whole genome shotgun (WGS) entry which is preliminary data.</text>
</comment>
<proteinExistence type="predicted"/>
<sequence length="188" mass="21609">MGGESVLEASSLVWKEEESRASTKSLLIGKVLTEKTFVHSMVLSEMQKAGNMEEGLRVIDVWKNVFIFVIDSKEECRRILRGHPWSIQGHLICLHEKGQYEVIDEIDFNSSPFRIELHDVPLEAMSVDTLRRFSTKFGRLVMIEDLDCDGLMQQSFLQFRAVVKIDKAQVEGFWIECPDGNKSWTKVK</sequence>
<dbReference type="Proteomes" id="UP001293593">
    <property type="component" value="Unassembled WGS sequence"/>
</dbReference>
<dbReference type="InterPro" id="IPR040256">
    <property type="entry name" value="At4g02000-like"/>
</dbReference>
<dbReference type="AlphaFoldDB" id="A0AAE1N610"/>
<organism evidence="1 2">
    <name type="scientific">Acacia crassicarpa</name>
    <name type="common">northern wattle</name>
    <dbReference type="NCBI Taxonomy" id="499986"/>
    <lineage>
        <taxon>Eukaryota</taxon>
        <taxon>Viridiplantae</taxon>
        <taxon>Streptophyta</taxon>
        <taxon>Embryophyta</taxon>
        <taxon>Tracheophyta</taxon>
        <taxon>Spermatophyta</taxon>
        <taxon>Magnoliopsida</taxon>
        <taxon>eudicotyledons</taxon>
        <taxon>Gunneridae</taxon>
        <taxon>Pentapetalae</taxon>
        <taxon>rosids</taxon>
        <taxon>fabids</taxon>
        <taxon>Fabales</taxon>
        <taxon>Fabaceae</taxon>
        <taxon>Caesalpinioideae</taxon>
        <taxon>mimosoid clade</taxon>
        <taxon>Acacieae</taxon>
        <taxon>Acacia</taxon>
    </lineage>
</organism>
<protein>
    <recommendedName>
        <fullName evidence="3">DUF4283 domain-containing protein</fullName>
    </recommendedName>
</protein>
<keyword evidence="2" id="KW-1185">Reference proteome</keyword>